<reference evidence="2" key="1">
    <citation type="submission" date="2023-08" db="EMBL/GenBank/DDBJ databases">
        <authorList>
            <person name="Audoor S."/>
            <person name="Bilcke G."/>
        </authorList>
    </citation>
    <scope>NUCLEOTIDE SEQUENCE</scope>
</reference>
<gene>
    <name evidence="2" type="ORF">CYCCA115_LOCUS23243</name>
</gene>
<dbReference type="EMBL" id="CAKOGP040002383">
    <property type="protein sequence ID" value="CAJ1968447.1"/>
    <property type="molecule type" value="Genomic_DNA"/>
</dbReference>
<evidence type="ECO:0000313" key="3">
    <source>
        <dbReference type="Proteomes" id="UP001295423"/>
    </source>
</evidence>
<evidence type="ECO:0000313" key="2">
    <source>
        <dbReference type="EMBL" id="CAJ1968447.1"/>
    </source>
</evidence>
<keyword evidence="3" id="KW-1185">Reference proteome</keyword>
<dbReference type="Proteomes" id="UP001295423">
    <property type="component" value="Unassembled WGS sequence"/>
</dbReference>
<accession>A0AAD2JPM5</accession>
<dbReference type="AlphaFoldDB" id="A0AAD2JPM5"/>
<feature type="region of interest" description="Disordered" evidence="1">
    <location>
        <begin position="22"/>
        <end position="46"/>
    </location>
</feature>
<feature type="compositionally biased region" description="Basic and acidic residues" evidence="1">
    <location>
        <begin position="31"/>
        <end position="42"/>
    </location>
</feature>
<name>A0AAD2JPM5_9STRA</name>
<protein>
    <submittedName>
        <fullName evidence="2">Uncharacterized protein</fullName>
    </submittedName>
</protein>
<organism evidence="2 3">
    <name type="scientific">Cylindrotheca closterium</name>
    <dbReference type="NCBI Taxonomy" id="2856"/>
    <lineage>
        <taxon>Eukaryota</taxon>
        <taxon>Sar</taxon>
        <taxon>Stramenopiles</taxon>
        <taxon>Ochrophyta</taxon>
        <taxon>Bacillariophyta</taxon>
        <taxon>Bacillariophyceae</taxon>
        <taxon>Bacillariophycidae</taxon>
        <taxon>Bacillariales</taxon>
        <taxon>Bacillariaceae</taxon>
        <taxon>Cylindrotheca</taxon>
    </lineage>
</organism>
<evidence type="ECO:0000256" key="1">
    <source>
        <dbReference type="SAM" id="MobiDB-lite"/>
    </source>
</evidence>
<sequence>MSDAVHVIAGTPTVTQEAIVPSDDVITPRGRTSEENDAKEHNGAPTYRDTVASLPALTVPLTTDERLMRLLTVLWDASPFRHIAMFNVSIVFDWQGVGLSEFNQVQTAYNAFHQFASGIWGEITSKVVLLPFADGRFTRQQLWIWTGP</sequence>
<proteinExistence type="predicted"/>
<comment type="caution">
    <text evidence="2">The sequence shown here is derived from an EMBL/GenBank/DDBJ whole genome shotgun (WGS) entry which is preliminary data.</text>
</comment>